<keyword evidence="2" id="KW-0472">Membrane</keyword>
<dbReference type="Gene3D" id="3.30.70.1070">
    <property type="entry name" value="Sporulation related repeat"/>
    <property type="match status" value="1"/>
</dbReference>
<name>A0AAD0TW22_9GAMM</name>
<keyword evidence="4" id="KW-0131">Cell cycle</keyword>
<dbReference type="EMBL" id="CP033065">
    <property type="protein sequence ID" value="AYM85490.1"/>
    <property type="molecule type" value="Genomic_DNA"/>
</dbReference>
<dbReference type="Gene3D" id="3.40.50.300">
    <property type="entry name" value="P-loop containing nucleotide triphosphate hydrolases"/>
    <property type="match status" value="1"/>
</dbReference>
<keyword evidence="2" id="KW-1133">Transmembrane helix</keyword>
<dbReference type="InterPro" id="IPR049945">
    <property type="entry name" value="AAA_22"/>
</dbReference>
<dbReference type="RefSeq" id="WP_121636886.1">
    <property type="nucleotide sequence ID" value="NZ_CP033065.1"/>
</dbReference>
<protein>
    <submittedName>
        <fullName evidence="4">Cell division protein DamX</fullName>
    </submittedName>
</protein>
<sequence>MQAQILPSRAALVDRIALQFEYGQNLIVLLGTSGLGKSYMLETFITDKYNSFNKAFVQVSASVNDVSLMSDILEQSFNSPLIDHDLSLSENFYHLLQQQPCEACVWVLDNARHLSEELLQELELLAKNSPVTLYIMLASQSKLAINNAVEIYLEPLSAHESKQLMSWYFPNLPYDEDPVFSAFLNEANGNPSLLLAWQPTEHVADIVKKDKVSWRVHLISLLIIIMLLIIGLLYKNDMTQWWQTYYQNQQSQDIATAIPASKIIAIPSADKEVSNANADISKEDLPLEPVSDKSQGNVAPHKNDVPAIMQSLTHQAQQSAQSAQSEQSEQSEALPQSSNTPETIEPIESDNKESPQTKTSNNVSNNAWYLAQPDNNTTVQLLAVTQEKITREFIIQHNLSQRAKVYQTKRNNKVWWVVTIGSYASLADAKSALSALSSALRKNKPFYKKISKIKQEIARLDQ</sequence>
<proteinExistence type="predicted"/>
<gene>
    <name evidence="4" type="ORF">D9T18_01665</name>
</gene>
<feature type="domain" description="SPOR" evidence="3">
    <location>
        <begin position="371"/>
        <end position="449"/>
    </location>
</feature>
<dbReference type="GO" id="GO:0016887">
    <property type="term" value="F:ATP hydrolysis activity"/>
    <property type="evidence" value="ECO:0007669"/>
    <property type="project" value="InterPro"/>
</dbReference>
<feature type="region of interest" description="Disordered" evidence="1">
    <location>
        <begin position="282"/>
        <end position="362"/>
    </location>
</feature>
<evidence type="ECO:0000313" key="5">
    <source>
        <dbReference type="Proteomes" id="UP000279995"/>
    </source>
</evidence>
<dbReference type="Pfam" id="PF05036">
    <property type="entry name" value="SPOR"/>
    <property type="match status" value="1"/>
</dbReference>
<evidence type="ECO:0000259" key="3">
    <source>
        <dbReference type="PROSITE" id="PS51724"/>
    </source>
</evidence>
<dbReference type="GO" id="GO:0051301">
    <property type="term" value="P:cell division"/>
    <property type="evidence" value="ECO:0007669"/>
    <property type="project" value="UniProtKB-KW"/>
</dbReference>
<dbReference type="InterPro" id="IPR036680">
    <property type="entry name" value="SPOR-like_sf"/>
</dbReference>
<dbReference type="InterPro" id="IPR007730">
    <property type="entry name" value="SPOR-like_dom"/>
</dbReference>
<dbReference type="AlphaFoldDB" id="A0AAD0TW22"/>
<feature type="transmembrane region" description="Helical" evidence="2">
    <location>
        <begin position="214"/>
        <end position="234"/>
    </location>
</feature>
<organism evidence="4 5">
    <name type="scientific">Pseudoalteromonas agarivorans</name>
    <dbReference type="NCBI Taxonomy" id="176102"/>
    <lineage>
        <taxon>Bacteria</taxon>
        <taxon>Pseudomonadati</taxon>
        <taxon>Pseudomonadota</taxon>
        <taxon>Gammaproteobacteria</taxon>
        <taxon>Alteromonadales</taxon>
        <taxon>Pseudoalteromonadaceae</taxon>
        <taxon>Pseudoalteromonas</taxon>
    </lineage>
</organism>
<evidence type="ECO:0000256" key="1">
    <source>
        <dbReference type="SAM" id="MobiDB-lite"/>
    </source>
</evidence>
<feature type="compositionally biased region" description="Low complexity" evidence="1">
    <location>
        <begin position="315"/>
        <end position="338"/>
    </location>
</feature>
<reference evidence="4 5" key="1">
    <citation type="submission" date="2018-10" db="EMBL/GenBank/DDBJ databases">
        <title>Complete Genome Sequence and Transcriptomic Profiles of a Marine Bacterium, Pseudoalteromonas agarivorans Hao 2018.</title>
        <authorList>
            <person name="Hao L."/>
        </authorList>
    </citation>
    <scope>NUCLEOTIDE SEQUENCE [LARGE SCALE GENOMIC DNA]</scope>
    <source>
        <strain evidence="4 5">Hao 2018</strain>
    </source>
</reference>
<dbReference type="Pfam" id="PF13401">
    <property type="entry name" value="AAA_22"/>
    <property type="match status" value="1"/>
</dbReference>
<dbReference type="InterPro" id="IPR027417">
    <property type="entry name" value="P-loop_NTPase"/>
</dbReference>
<keyword evidence="2" id="KW-0812">Transmembrane</keyword>
<evidence type="ECO:0000256" key="2">
    <source>
        <dbReference type="SAM" id="Phobius"/>
    </source>
</evidence>
<dbReference type="SUPFAM" id="SSF52540">
    <property type="entry name" value="P-loop containing nucleoside triphosphate hydrolases"/>
    <property type="match status" value="1"/>
</dbReference>
<dbReference type="Proteomes" id="UP000279995">
    <property type="component" value="Chromosome I"/>
</dbReference>
<keyword evidence="4" id="KW-0132">Cell division</keyword>
<dbReference type="PROSITE" id="PS51724">
    <property type="entry name" value="SPOR"/>
    <property type="match status" value="1"/>
</dbReference>
<evidence type="ECO:0000313" key="4">
    <source>
        <dbReference type="EMBL" id="AYM85490.1"/>
    </source>
</evidence>
<accession>A0AAD0TW22</accession>
<dbReference type="GO" id="GO:0042834">
    <property type="term" value="F:peptidoglycan binding"/>
    <property type="evidence" value="ECO:0007669"/>
    <property type="project" value="InterPro"/>
</dbReference>